<dbReference type="InterPro" id="IPR001434">
    <property type="entry name" value="OmcB-like_DUF11"/>
</dbReference>
<feature type="non-terminal residue" evidence="2">
    <location>
        <position position="1"/>
    </location>
</feature>
<evidence type="ECO:0000313" key="2">
    <source>
        <dbReference type="EMBL" id="MXV22079.1"/>
    </source>
</evidence>
<feature type="domain" description="DUF11" evidence="1">
    <location>
        <begin position="155"/>
        <end position="266"/>
    </location>
</feature>
<name>A0A6I4YI58_9DEIO</name>
<comment type="caution">
    <text evidence="2">The sequence shown here is derived from an EMBL/GenBank/DDBJ whole genome shotgun (WGS) entry which is preliminary data.</text>
</comment>
<dbReference type="NCBIfam" id="TIGR01451">
    <property type="entry name" value="B_ant_repeat"/>
    <property type="match status" value="1"/>
</dbReference>
<accession>A0A6I4YI58</accession>
<protein>
    <submittedName>
        <fullName evidence="2">DUF11 domain-containing protein</fullName>
    </submittedName>
</protein>
<dbReference type="Proteomes" id="UP000430519">
    <property type="component" value="Unassembled WGS sequence"/>
</dbReference>
<proteinExistence type="predicted"/>
<sequence>TAPASGLLGNTAAVSSTTVSESSAANNTASVSTRVVDAVNDTGAVTFNQGATFTILANDTVGGAAATTSNATLPTITNAGGLTGLSVNASGQLVLAASALNLPGTYTVTYRICDATLTTACDDATIAITVTPAAADLAVTKAQRAGTSGTFQTTALSVVQGSVVQYQIVVTNNGPSAVTNVPFTDAVPANLTGLSVVSATGTGTTCTASFTGSTLNGSFSGASGTSCTVTIQGTATTTGTFTNTASVTAPSGITDATTGNNTASVNTTVTPAADLAIDKSGPVAVGSGGTVSYTIRVWNN</sequence>
<feature type="non-terminal residue" evidence="2">
    <location>
        <position position="300"/>
    </location>
</feature>
<gene>
    <name evidence="2" type="ORF">GLX28_20890</name>
</gene>
<evidence type="ECO:0000259" key="1">
    <source>
        <dbReference type="Pfam" id="PF01345"/>
    </source>
</evidence>
<dbReference type="Pfam" id="PF01345">
    <property type="entry name" value="DUF11"/>
    <property type="match status" value="1"/>
</dbReference>
<dbReference type="InterPro" id="IPR047589">
    <property type="entry name" value="DUF11_rpt"/>
</dbReference>
<organism evidence="2 3">
    <name type="scientific">Deinococcus xianganensis</name>
    <dbReference type="NCBI Taxonomy" id="1507289"/>
    <lineage>
        <taxon>Bacteria</taxon>
        <taxon>Thermotogati</taxon>
        <taxon>Deinococcota</taxon>
        <taxon>Deinococci</taxon>
        <taxon>Deinococcales</taxon>
        <taxon>Deinococcaceae</taxon>
        <taxon>Deinococcus</taxon>
    </lineage>
</organism>
<dbReference type="Gene3D" id="2.60.40.10">
    <property type="entry name" value="Immunoglobulins"/>
    <property type="match status" value="1"/>
</dbReference>
<evidence type="ECO:0000313" key="3">
    <source>
        <dbReference type="Proteomes" id="UP000430519"/>
    </source>
</evidence>
<dbReference type="InterPro" id="IPR013783">
    <property type="entry name" value="Ig-like_fold"/>
</dbReference>
<reference evidence="2 3" key="1">
    <citation type="submission" date="2019-11" db="EMBL/GenBank/DDBJ databases">
        <title>Genome sequence of Deinococcus xianganensis Y35, AI-2 producing algicidal bacterium, isolated from lake water.</title>
        <authorList>
            <person name="Li Y."/>
        </authorList>
    </citation>
    <scope>NUCLEOTIDE SEQUENCE [LARGE SCALE GENOMIC DNA]</scope>
    <source>
        <strain evidence="2 3">Y35</strain>
    </source>
</reference>
<keyword evidence="3" id="KW-1185">Reference proteome</keyword>
<dbReference type="EMBL" id="WVHK01000200">
    <property type="protein sequence ID" value="MXV22079.1"/>
    <property type="molecule type" value="Genomic_DNA"/>
</dbReference>
<dbReference type="AlphaFoldDB" id="A0A6I4YI58"/>